<dbReference type="Proteomes" id="UP000648257">
    <property type="component" value="Unassembled WGS sequence"/>
</dbReference>
<reference evidence="7 8" key="1">
    <citation type="submission" date="2020-08" db="EMBL/GenBank/DDBJ databases">
        <title>Novel species isolated from subtropical streams in China.</title>
        <authorList>
            <person name="Lu H."/>
        </authorList>
    </citation>
    <scope>NUCLEOTIDE SEQUENCE [LARGE SCALE GENOMIC DNA]</scope>
    <source>
        <strain evidence="7 8">KACC 16656</strain>
    </source>
</reference>
<accession>A0ABR6X4L1</accession>
<feature type="transmembrane region" description="Helical" evidence="6">
    <location>
        <begin position="255"/>
        <end position="278"/>
    </location>
</feature>
<dbReference type="Pfam" id="PF01594">
    <property type="entry name" value="AI-2E_transport"/>
    <property type="match status" value="1"/>
</dbReference>
<gene>
    <name evidence="7" type="ORF">H8K52_08080</name>
</gene>
<dbReference type="InterPro" id="IPR002549">
    <property type="entry name" value="AI-2E-like"/>
</dbReference>
<evidence type="ECO:0000256" key="1">
    <source>
        <dbReference type="ARBA" id="ARBA00004141"/>
    </source>
</evidence>
<keyword evidence="3 6" id="KW-0812">Transmembrane</keyword>
<feature type="transmembrane region" description="Helical" evidence="6">
    <location>
        <begin position="205"/>
        <end position="224"/>
    </location>
</feature>
<feature type="transmembrane region" description="Helical" evidence="6">
    <location>
        <begin position="149"/>
        <end position="168"/>
    </location>
</feature>
<feature type="transmembrane region" description="Helical" evidence="6">
    <location>
        <begin position="62"/>
        <end position="87"/>
    </location>
</feature>
<comment type="caution">
    <text evidence="7">The sequence shown here is derived from an EMBL/GenBank/DDBJ whole genome shotgun (WGS) entry which is preliminary data.</text>
</comment>
<evidence type="ECO:0000256" key="2">
    <source>
        <dbReference type="ARBA" id="ARBA00009773"/>
    </source>
</evidence>
<proteinExistence type="inferred from homology"/>
<keyword evidence="8" id="KW-1185">Reference proteome</keyword>
<sequence>MPPISKISAPVIASYCCAALGLFLVLKAGLLVALFSGLLLYSLVRLMVPTIQRKFSNQQARMIAVIFLSCIIILMISLGIWGVVIFLRSDSGNLQSLLQKLAELLETSRQQLPIWVSTYLPEDVDALKRMLTTALHEHASEAKVLGQEAGHLIVHLLLGMIIGSMVALQDVSSAHQYRPFSGALHQRVANLADMFHRVVFAQVRISLINTVFTGLFLAVILPLAGVHLPLVKSMIAITFVAGLIPVVGNIISNTVIVIVSLSHSLQMAASSLAFMIIIHKLEYFLNAKIIGSQVNAKAWELLTAILVMETLFGLPGVVAAPVFYSYVKKELVELGLV</sequence>
<name>A0ABR6X4L1_9BURK</name>
<evidence type="ECO:0000256" key="3">
    <source>
        <dbReference type="ARBA" id="ARBA00022692"/>
    </source>
</evidence>
<keyword evidence="4 6" id="KW-1133">Transmembrane helix</keyword>
<dbReference type="EMBL" id="JACOFW010000006">
    <property type="protein sequence ID" value="MBC3807301.1"/>
    <property type="molecule type" value="Genomic_DNA"/>
</dbReference>
<evidence type="ECO:0000256" key="4">
    <source>
        <dbReference type="ARBA" id="ARBA00022989"/>
    </source>
</evidence>
<evidence type="ECO:0000256" key="5">
    <source>
        <dbReference type="ARBA" id="ARBA00023136"/>
    </source>
</evidence>
<dbReference type="RefSeq" id="WP_186922385.1">
    <property type="nucleotide sequence ID" value="NZ_JACOFW010000006.1"/>
</dbReference>
<comment type="similarity">
    <text evidence="2">Belongs to the autoinducer-2 exporter (AI-2E) (TC 2.A.86) family.</text>
</comment>
<feature type="transmembrane region" description="Helical" evidence="6">
    <location>
        <begin position="12"/>
        <end position="41"/>
    </location>
</feature>
<keyword evidence="5 6" id="KW-0472">Membrane</keyword>
<evidence type="ECO:0000313" key="7">
    <source>
        <dbReference type="EMBL" id="MBC3807301.1"/>
    </source>
</evidence>
<comment type="subcellular location">
    <subcellularLocation>
        <location evidence="1">Membrane</location>
        <topology evidence="1">Multi-pass membrane protein</topology>
    </subcellularLocation>
</comment>
<protein>
    <submittedName>
        <fullName evidence="7">AI-2E family transporter</fullName>
    </submittedName>
</protein>
<evidence type="ECO:0000313" key="8">
    <source>
        <dbReference type="Proteomes" id="UP000648257"/>
    </source>
</evidence>
<feature type="transmembrane region" description="Helical" evidence="6">
    <location>
        <begin position="298"/>
        <end position="324"/>
    </location>
</feature>
<organism evidence="7 8">
    <name type="scientific">Undibacterium seohonense</name>
    <dbReference type="NCBI Taxonomy" id="1344950"/>
    <lineage>
        <taxon>Bacteria</taxon>
        <taxon>Pseudomonadati</taxon>
        <taxon>Pseudomonadota</taxon>
        <taxon>Betaproteobacteria</taxon>
        <taxon>Burkholderiales</taxon>
        <taxon>Oxalobacteraceae</taxon>
        <taxon>Undibacterium</taxon>
    </lineage>
</organism>
<feature type="transmembrane region" description="Helical" evidence="6">
    <location>
        <begin position="230"/>
        <end position="248"/>
    </location>
</feature>
<evidence type="ECO:0000256" key="6">
    <source>
        <dbReference type="SAM" id="Phobius"/>
    </source>
</evidence>